<evidence type="ECO:0000256" key="1">
    <source>
        <dbReference type="SAM" id="MobiDB-lite"/>
    </source>
</evidence>
<reference evidence="3 4" key="1">
    <citation type="submission" date="2016-03" db="EMBL/GenBank/DDBJ databases">
        <title>Fine-scale spatial genetic structure of a fungal parasite of coffee scale insects.</title>
        <authorList>
            <person name="Jackson D."/>
            <person name="Zemenick K.A."/>
            <person name="Malloure B."/>
            <person name="Quandt C.A."/>
            <person name="James T.Y."/>
        </authorList>
    </citation>
    <scope>NUCLEOTIDE SEQUENCE [LARGE SCALE GENOMIC DNA]</scope>
    <source>
        <strain evidence="3 4">UM487</strain>
    </source>
</reference>
<dbReference type="AlphaFoldDB" id="A0A179IB56"/>
<comment type="caution">
    <text evidence="3">The sequence shown here is derived from an EMBL/GenBank/DDBJ whole genome shotgun (WGS) entry which is preliminary data.</text>
</comment>
<feature type="compositionally biased region" description="Low complexity" evidence="1">
    <location>
        <begin position="9"/>
        <end position="26"/>
    </location>
</feature>
<dbReference type="Proteomes" id="UP000243081">
    <property type="component" value="Unassembled WGS sequence"/>
</dbReference>
<protein>
    <recommendedName>
        <fullName evidence="5">EamA domain-containing protein</fullName>
    </recommendedName>
</protein>
<sequence>MVRQRRKPSSASVAAAASKKPTTAARSELKMTMEPAAGTEPAAGSQGSTRTQWIFFAMASGVCAAFNGAFAKLTTTDLTTSLSNAISNLIGVSEHKNVVEYAVRAMSFILNLVFNGVMWSLFTTALARGTSATQVSIMNTSTNFIVTALLGIAVFSEKLPPLWWAGASLLVVGNVITGRKNDGDESASGEATVEAEPLIVVDEDYAEEAAEAAYKDADDSDVPDLPMQ</sequence>
<accession>A0A179IB56</accession>
<feature type="transmembrane region" description="Helical" evidence="2">
    <location>
        <begin position="101"/>
        <end position="123"/>
    </location>
</feature>
<dbReference type="SUPFAM" id="SSF103481">
    <property type="entry name" value="Multidrug resistance efflux transporter EmrE"/>
    <property type="match status" value="1"/>
</dbReference>
<keyword evidence="4" id="KW-1185">Reference proteome</keyword>
<keyword evidence="2" id="KW-0472">Membrane</keyword>
<dbReference type="InterPro" id="IPR039632">
    <property type="entry name" value="TMEM42"/>
</dbReference>
<keyword evidence="2" id="KW-1133">Transmembrane helix</keyword>
<evidence type="ECO:0000256" key="2">
    <source>
        <dbReference type="SAM" id="Phobius"/>
    </source>
</evidence>
<dbReference type="OrthoDB" id="5854584at2759"/>
<feature type="transmembrane region" description="Helical" evidence="2">
    <location>
        <begin position="161"/>
        <end position="178"/>
    </location>
</feature>
<dbReference type="PANTHER" id="PTHR31965:SF1">
    <property type="entry name" value="TRANSMEMBRANE PROTEIN 42"/>
    <property type="match status" value="1"/>
</dbReference>
<evidence type="ECO:0000313" key="3">
    <source>
        <dbReference type="EMBL" id="OAQ99895.1"/>
    </source>
</evidence>
<feature type="transmembrane region" description="Helical" evidence="2">
    <location>
        <begin position="135"/>
        <end position="155"/>
    </location>
</feature>
<organism evidence="3 4">
    <name type="scientific">Cordyceps confragosa</name>
    <name type="common">Lecanicillium lecanii</name>
    <dbReference type="NCBI Taxonomy" id="2714763"/>
    <lineage>
        <taxon>Eukaryota</taxon>
        <taxon>Fungi</taxon>
        <taxon>Dikarya</taxon>
        <taxon>Ascomycota</taxon>
        <taxon>Pezizomycotina</taxon>
        <taxon>Sordariomycetes</taxon>
        <taxon>Hypocreomycetidae</taxon>
        <taxon>Hypocreales</taxon>
        <taxon>Cordycipitaceae</taxon>
        <taxon>Akanthomyces</taxon>
    </lineage>
</organism>
<dbReference type="EMBL" id="LUKN01001959">
    <property type="protein sequence ID" value="OAQ99895.1"/>
    <property type="molecule type" value="Genomic_DNA"/>
</dbReference>
<evidence type="ECO:0008006" key="5">
    <source>
        <dbReference type="Google" id="ProtNLM"/>
    </source>
</evidence>
<feature type="transmembrane region" description="Helical" evidence="2">
    <location>
        <begin position="53"/>
        <end position="71"/>
    </location>
</feature>
<proteinExistence type="predicted"/>
<keyword evidence="2" id="KW-0812">Transmembrane</keyword>
<name>A0A179IB56_CORDF</name>
<feature type="region of interest" description="Disordered" evidence="1">
    <location>
        <begin position="1"/>
        <end position="26"/>
    </location>
</feature>
<dbReference type="OMA" id="QWMFFAV"/>
<evidence type="ECO:0000313" key="4">
    <source>
        <dbReference type="Proteomes" id="UP000243081"/>
    </source>
</evidence>
<dbReference type="PANTHER" id="PTHR31965">
    <property type="entry name" value="TRANSMEMBRANE PROTEIN 42"/>
    <property type="match status" value="1"/>
</dbReference>
<gene>
    <name evidence="3" type="ORF">LLEC1_02373</name>
</gene>
<dbReference type="InterPro" id="IPR037185">
    <property type="entry name" value="EmrE-like"/>
</dbReference>